<organism evidence="1">
    <name type="scientific">Arundo donax</name>
    <name type="common">Giant reed</name>
    <name type="synonym">Donax arundinaceus</name>
    <dbReference type="NCBI Taxonomy" id="35708"/>
    <lineage>
        <taxon>Eukaryota</taxon>
        <taxon>Viridiplantae</taxon>
        <taxon>Streptophyta</taxon>
        <taxon>Embryophyta</taxon>
        <taxon>Tracheophyta</taxon>
        <taxon>Spermatophyta</taxon>
        <taxon>Magnoliopsida</taxon>
        <taxon>Liliopsida</taxon>
        <taxon>Poales</taxon>
        <taxon>Poaceae</taxon>
        <taxon>PACMAD clade</taxon>
        <taxon>Arundinoideae</taxon>
        <taxon>Arundineae</taxon>
        <taxon>Arundo</taxon>
    </lineage>
</organism>
<protein>
    <submittedName>
        <fullName evidence="1">Uncharacterized protein</fullName>
    </submittedName>
</protein>
<reference evidence="1" key="2">
    <citation type="journal article" date="2015" name="Data Brief">
        <title>Shoot transcriptome of the giant reed, Arundo donax.</title>
        <authorList>
            <person name="Barrero R.A."/>
            <person name="Guerrero F.D."/>
            <person name="Moolhuijzen P."/>
            <person name="Goolsby J.A."/>
            <person name="Tidwell J."/>
            <person name="Bellgard S.E."/>
            <person name="Bellgard M.I."/>
        </authorList>
    </citation>
    <scope>NUCLEOTIDE SEQUENCE</scope>
    <source>
        <tissue evidence="1">Shoot tissue taken approximately 20 cm above the soil surface</tissue>
    </source>
</reference>
<sequence length="17" mass="1972">MATCDIVLCHIQYIFTT</sequence>
<proteinExistence type="predicted"/>
<name>A0A0A9BBX9_ARUDO</name>
<dbReference type="AlphaFoldDB" id="A0A0A9BBX9"/>
<dbReference type="EMBL" id="GBRH01237049">
    <property type="protein sequence ID" value="JAD60846.1"/>
    <property type="molecule type" value="Transcribed_RNA"/>
</dbReference>
<accession>A0A0A9BBX9</accession>
<evidence type="ECO:0000313" key="1">
    <source>
        <dbReference type="EMBL" id="JAD60846.1"/>
    </source>
</evidence>
<reference evidence="1" key="1">
    <citation type="submission" date="2014-09" db="EMBL/GenBank/DDBJ databases">
        <authorList>
            <person name="Magalhaes I.L.F."/>
            <person name="Oliveira U."/>
            <person name="Santos F.R."/>
            <person name="Vidigal T.H.D.A."/>
            <person name="Brescovit A.D."/>
            <person name="Santos A.J."/>
        </authorList>
    </citation>
    <scope>NUCLEOTIDE SEQUENCE</scope>
    <source>
        <tissue evidence="1">Shoot tissue taken approximately 20 cm above the soil surface</tissue>
    </source>
</reference>